<dbReference type="PANTHER" id="PTHR32370">
    <property type="entry name" value="OS12G0117600 PROTEIN"/>
    <property type="match status" value="1"/>
</dbReference>
<keyword evidence="2" id="KW-0833">Ubl conjugation pathway</keyword>
<evidence type="ECO:0000256" key="2">
    <source>
        <dbReference type="ARBA" id="ARBA00022786"/>
    </source>
</evidence>
<evidence type="ECO:0000256" key="4">
    <source>
        <dbReference type="SAM" id="MobiDB-lite"/>
    </source>
</evidence>
<evidence type="ECO:0000256" key="1">
    <source>
        <dbReference type="ARBA" id="ARBA00004906"/>
    </source>
</evidence>
<dbReference type="EMBL" id="JAGFBR010000018">
    <property type="protein sequence ID" value="KAH0450487.1"/>
    <property type="molecule type" value="Genomic_DNA"/>
</dbReference>
<dbReference type="PROSITE" id="PS51649">
    <property type="entry name" value="NPH3"/>
    <property type="match status" value="1"/>
</dbReference>
<sequence>MPSYKELKTIMEGNAMASKRRFFCLLRLRSVEEFHALYSSNLVIVVVKASVFQFEKMKFMKLGSKPDSFQTDCNDNTFVATELASDIIVKVGDVKFFLHKFPLLSKSSLMQKLVAAASEENIDEIHIPDIPGGPASFEICAKFCYGIVVTLNAYNVVAVRCAAEYLEMLETVEKGNLIYKIEVFLSTSIFRGWRDSIIVLQSTRSLLPCSDDLKLVSHCIDSIASKACMDISKVNWSYTYSRKRFTSDTGHTRQQLVPKDWWIEDLCELDLDLYSRVVSTIKAKERVPEKVIGEALRAYACRKLPGFGKGSVTERNNDMKSESILEAIVGLLPLEKGSVSCSFLLKLLGSARMLHCSENIKRDLVKKIGRQLDEAHLSDLLFPANGEEKAMYDVEMFLSIVKEFVMIERQDPGLVFDSTKIAVGKLVDGYLAEIAKDPNQSLTKFIELANMVSADARPVHDELYHAIDLYLKEHQELSKGEKKKLCRLMDCKKLSSDANAHAVQNESLPLRVVVQVLYFEQLRAALPGTTCNGCSGATEIGSGSNGSLRSVITEENMDSVPTVEDIKSLKSMVLVNGGVKTGHRSSSSDSNKTTEDKGNGKVKSIAMPKKIFGKLLSNKGGSGSDTTGSPDLSKPEDSKSTPLRNGRHSVS</sequence>
<dbReference type="InterPro" id="IPR000210">
    <property type="entry name" value="BTB/POZ_dom"/>
</dbReference>
<comment type="caution">
    <text evidence="7">The sequence shown here is derived from an EMBL/GenBank/DDBJ whole genome shotgun (WGS) entry which is preliminary data.</text>
</comment>
<dbReference type="InterPro" id="IPR043454">
    <property type="entry name" value="NPH3/RPT2-like"/>
</dbReference>
<name>A0AAV7G436_DENCH</name>
<dbReference type="PROSITE" id="PS50097">
    <property type="entry name" value="BTB"/>
    <property type="match status" value="1"/>
</dbReference>
<dbReference type="CDD" id="cd18312">
    <property type="entry name" value="BTB_POZ_NPY3-like"/>
    <property type="match status" value="1"/>
</dbReference>
<comment type="pathway">
    <text evidence="1">Protein modification; protein ubiquitination.</text>
</comment>
<dbReference type="Proteomes" id="UP000775213">
    <property type="component" value="Unassembled WGS sequence"/>
</dbReference>
<evidence type="ECO:0000259" key="5">
    <source>
        <dbReference type="PROSITE" id="PS50097"/>
    </source>
</evidence>
<evidence type="ECO:0000259" key="6">
    <source>
        <dbReference type="PROSITE" id="PS51649"/>
    </source>
</evidence>
<dbReference type="InterPro" id="IPR011333">
    <property type="entry name" value="SKP1/BTB/POZ_sf"/>
</dbReference>
<proteinExistence type="inferred from homology"/>
<dbReference type="Pfam" id="PF00651">
    <property type="entry name" value="BTB"/>
    <property type="match status" value="1"/>
</dbReference>
<dbReference type="AlphaFoldDB" id="A0AAV7G436"/>
<reference evidence="7 8" key="1">
    <citation type="journal article" date="2021" name="Hortic Res">
        <title>Chromosome-scale assembly of the Dendrobium chrysotoxum genome enhances the understanding of orchid evolution.</title>
        <authorList>
            <person name="Zhang Y."/>
            <person name="Zhang G.Q."/>
            <person name="Zhang D."/>
            <person name="Liu X.D."/>
            <person name="Xu X.Y."/>
            <person name="Sun W.H."/>
            <person name="Yu X."/>
            <person name="Zhu X."/>
            <person name="Wang Z.W."/>
            <person name="Zhao X."/>
            <person name="Zhong W.Y."/>
            <person name="Chen H."/>
            <person name="Yin W.L."/>
            <person name="Huang T."/>
            <person name="Niu S.C."/>
            <person name="Liu Z.J."/>
        </authorList>
    </citation>
    <scope>NUCLEOTIDE SEQUENCE [LARGE SCALE GENOMIC DNA]</scope>
    <source>
        <strain evidence="7">Lindl</strain>
    </source>
</reference>
<dbReference type="SUPFAM" id="SSF54695">
    <property type="entry name" value="POZ domain"/>
    <property type="match status" value="1"/>
</dbReference>
<accession>A0AAV7G436</accession>
<keyword evidence="8" id="KW-1185">Reference proteome</keyword>
<protein>
    <submittedName>
        <fullName evidence="7">Uncharacterized protein</fullName>
    </submittedName>
</protein>
<dbReference type="Gene3D" id="3.30.710.10">
    <property type="entry name" value="Potassium Channel Kv1.1, Chain A"/>
    <property type="match status" value="1"/>
</dbReference>
<feature type="domain" description="BTB" evidence="5">
    <location>
        <begin position="85"/>
        <end position="153"/>
    </location>
</feature>
<evidence type="ECO:0000313" key="8">
    <source>
        <dbReference type="Proteomes" id="UP000775213"/>
    </source>
</evidence>
<feature type="domain" description="NPH3" evidence="6">
    <location>
        <begin position="260"/>
        <end position="523"/>
    </location>
</feature>
<feature type="region of interest" description="Disordered" evidence="4">
    <location>
        <begin position="578"/>
        <end position="651"/>
    </location>
</feature>
<comment type="similarity">
    <text evidence="3">Belongs to the NPH3 family.</text>
</comment>
<organism evidence="7 8">
    <name type="scientific">Dendrobium chrysotoxum</name>
    <name type="common">Orchid</name>
    <dbReference type="NCBI Taxonomy" id="161865"/>
    <lineage>
        <taxon>Eukaryota</taxon>
        <taxon>Viridiplantae</taxon>
        <taxon>Streptophyta</taxon>
        <taxon>Embryophyta</taxon>
        <taxon>Tracheophyta</taxon>
        <taxon>Spermatophyta</taxon>
        <taxon>Magnoliopsida</taxon>
        <taxon>Liliopsida</taxon>
        <taxon>Asparagales</taxon>
        <taxon>Orchidaceae</taxon>
        <taxon>Epidendroideae</taxon>
        <taxon>Malaxideae</taxon>
        <taxon>Dendrobiinae</taxon>
        <taxon>Dendrobium</taxon>
    </lineage>
</organism>
<evidence type="ECO:0000313" key="7">
    <source>
        <dbReference type="EMBL" id="KAH0450487.1"/>
    </source>
</evidence>
<evidence type="ECO:0000256" key="3">
    <source>
        <dbReference type="PROSITE-ProRule" id="PRU00982"/>
    </source>
</evidence>
<dbReference type="InterPro" id="IPR027356">
    <property type="entry name" value="NPH3_dom"/>
</dbReference>
<gene>
    <name evidence="7" type="ORF">IEQ34_021179</name>
</gene>
<dbReference type="Pfam" id="PF03000">
    <property type="entry name" value="NPH3"/>
    <property type="match status" value="1"/>
</dbReference>
<feature type="compositionally biased region" description="Low complexity" evidence="4">
    <location>
        <begin position="613"/>
        <end position="632"/>
    </location>
</feature>